<evidence type="ECO:0000256" key="1">
    <source>
        <dbReference type="SAM" id="Phobius"/>
    </source>
</evidence>
<feature type="transmembrane region" description="Helical" evidence="1">
    <location>
        <begin position="156"/>
        <end position="178"/>
    </location>
</feature>
<keyword evidence="1" id="KW-0472">Membrane</keyword>
<reference evidence="2" key="1">
    <citation type="journal article" date="2023" name="Front. Mar. Sci.">
        <title>A new Merluccius polli reference genome to investigate the effects of global change in West African waters.</title>
        <authorList>
            <person name="Mateo J.L."/>
            <person name="Blanco-Fernandez C."/>
            <person name="Garcia-Vazquez E."/>
            <person name="Machado-Schiaffino G."/>
        </authorList>
    </citation>
    <scope>NUCLEOTIDE SEQUENCE</scope>
    <source>
        <strain evidence="2">C29</strain>
        <tissue evidence="2">Fin</tissue>
    </source>
</reference>
<proteinExistence type="predicted"/>
<keyword evidence="3" id="KW-1185">Reference proteome</keyword>
<protein>
    <submittedName>
        <fullName evidence="2">Uncharacterized protein</fullName>
    </submittedName>
</protein>
<gene>
    <name evidence="2" type="ORF">N1851_012995</name>
</gene>
<accession>A0AA47MVM5</accession>
<keyword evidence="1" id="KW-0812">Transmembrane</keyword>
<dbReference type="EMBL" id="JAOPHQ010002298">
    <property type="protein sequence ID" value="KAK0147523.1"/>
    <property type="molecule type" value="Genomic_DNA"/>
</dbReference>
<feature type="transmembrane region" description="Helical" evidence="1">
    <location>
        <begin position="190"/>
        <end position="212"/>
    </location>
</feature>
<sequence>MPRQRTVRPDDPRRYGLLPSVPAPTIEELLHTQVRRGLAAGNNTTVTLTQCPMLPKDILPIGSIPKLPIVIPWLSSVSYNQDIISVLSVKLQNAFFQTIQLKMWHVANAVVRTLATASSLQICGHFPAVPTGAPWESSDPLFLFHLSGLCPLFQDLLFLFHLSGLCPLFQDLLFLFHLCHLVHFLPLDSLHLLSACSLPLVLFALVCASYVASSPQIQLHN</sequence>
<comment type="caution">
    <text evidence="2">The sequence shown here is derived from an EMBL/GenBank/DDBJ whole genome shotgun (WGS) entry which is preliminary data.</text>
</comment>
<evidence type="ECO:0000313" key="3">
    <source>
        <dbReference type="Proteomes" id="UP001174136"/>
    </source>
</evidence>
<evidence type="ECO:0000313" key="2">
    <source>
        <dbReference type="EMBL" id="KAK0147523.1"/>
    </source>
</evidence>
<dbReference type="AlphaFoldDB" id="A0AA47MVM5"/>
<keyword evidence="1" id="KW-1133">Transmembrane helix</keyword>
<dbReference type="Proteomes" id="UP001174136">
    <property type="component" value="Unassembled WGS sequence"/>
</dbReference>
<organism evidence="2 3">
    <name type="scientific">Merluccius polli</name>
    <name type="common">Benguela hake</name>
    <name type="synonym">Merluccius cadenati</name>
    <dbReference type="NCBI Taxonomy" id="89951"/>
    <lineage>
        <taxon>Eukaryota</taxon>
        <taxon>Metazoa</taxon>
        <taxon>Chordata</taxon>
        <taxon>Craniata</taxon>
        <taxon>Vertebrata</taxon>
        <taxon>Euteleostomi</taxon>
        <taxon>Actinopterygii</taxon>
        <taxon>Neopterygii</taxon>
        <taxon>Teleostei</taxon>
        <taxon>Neoteleostei</taxon>
        <taxon>Acanthomorphata</taxon>
        <taxon>Zeiogadaria</taxon>
        <taxon>Gadariae</taxon>
        <taxon>Gadiformes</taxon>
        <taxon>Gadoidei</taxon>
        <taxon>Merlucciidae</taxon>
        <taxon>Merluccius</taxon>
    </lineage>
</organism>
<name>A0AA47MVM5_MERPO</name>